<dbReference type="InterPro" id="IPR004802">
    <property type="entry name" value="tRNA_PsdUridine_synth_B_fam"/>
</dbReference>
<dbReference type="STRING" id="1184251.TCELL_0353"/>
<dbReference type="HOGENOM" id="CLU_174504_0_0_2"/>
<dbReference type="KEGG" id="thg:TCELL_0353"/>
<keyword evidence="3" id="KW-1185">Reference proteome</keyword>
<dbReference type="InParanoid" id="I3TDE0"/>
<proteinExistence type="predicted"/>
<organism evidence="2 3">
    <name type="scientific">Thermogladius calderae (strain DSM 22663 / VKM B-2946 / 1633)</name>
    <dbReference type="NCBI Taxonomy" id="1184251"/>
    <lineage>
        <taxon>Archaea</taxon>
        <taxon>Thermoproteota</taxon>
        <taxon>Thermoprotei</taxon>
        <taxon>Desulfurococcales</taxon>
        <taxon>Desulfurococcaceae</taxon>
        <taxon>Thermogladius</taxon>
    </lineage>
</organism>
<feature type="domain" description="Dyskerin-like" evidence="1">
    <location>
        <begin position="20"/>
        <end position="68"/>
    </location>
</feature>
<reference evidence="2 3" key="1">
    <citation type="journal article" date="2012" name="J. Bacteriol.">
        <title>Complete genome sequence of the hyperthermophilic cellulolytic Crenarchaeon 'Thermogladius cellulolyticus' 1633.</title>
        <authorList>
            <person name="Mardanov A.V."/>
            <person name="Kochetkova T.V."/>
            <person name="Beletsky A.V."/>
            <person name="Bonch-Osmolovskaya E.A."/>
            <person name="Ravin N.V."/>
            <person name="Skryabin K.G."/>
        </authorList>
    </citation>
    <scope>NUCLEOTIDE SEQUENCE [LARGE SCALE GENOMIC DNA]</scope>
    <source>
        <strain evidence="3">DSM 22663 / VKM B-2946 / 1633</strain>
    </source>
</reference>
<dbReference type="PANTHER" id="PTHR23127">
    <property type="entry name" value="CENTROMERE/MICROTUBULE BINDING PROTEIN CBF5"/>
    <property type="match status" value="1"/>
</dbReference>
<dbReference type="GO" id="GO:0031120">
    <property type="term" value="P:snRNA pseudouridine synthesis"/>
    <property type="evidence" value="ECO:0007669"/>
    <property type="project" value="TreeGrafter"/>
</dbReference>
<dbReference type="GO" id="GO:0031118">
    <property type="term" value="P:rRNA pseudouridine synthesis"/>
    <property type="evidence" value="ECO:0007669"/>
    <property type="project" value="TreeGrafter"/>
</dbReference>
<dbReference type="SMART" id="SM01136">
    <property type="entry name" value="DKCLD"/>
    <property type="match status" value="1"/>
</dbReference>
<dbReference type="InterPro" id="IPR012960">
    <property type="entry name" value="Dyskerin-like"/>
</dbReference>
<evidence type="ECO:0000313" key="3">
    <source>
        <dbReference type="Proteomes" id="UP000005270"/>
    </source>
</evidence>
<dbReference type="SUPFAM" id="SSF55120">
    <property type="entry name" value="Pseudouridine synthase"/>
    <property type="match status" value="1"/>
</dbReference>
<evidence type="ECO:0000313" key="2">
    <source>
        <dbReference type="EMBL" id="AFK50778.1"/>
    </source>
</evidence>
<dbReference type="RefSeq" id="WP_014737028.1">
    <property type="nucleotide sequence ID" value="NC_017954.1"/>
</dbReference>
<dbReference type="PANTHER" id="PTHR23127:SF0">
    <property type="entry name" value="H_ACA RIBONUCLEOPROTEIN COMPLEX SUBUNIT DKC1"/>
    <property type="match status" value="1"/>
</dbReference>
<dbReference type="GO" id="GO:0000495">
    <property type="term" value="P:box H/ACA sno(s)RNA 3'-end processing"/>
    <property type="evidence" value="ECO:0007669"/>
    <property type="project" value="TreeGrafter"/>
</dbReference>
<dbReference type="GO" id="GO:1990481">
    <property type="term" value="P:mRNA pseudouridine synthesis"/>
    <property type="evidence" value="ECO:0007669"/>
    <property type="project" value="TreeGrafter"/>
</dbReference>
<dbReference type="Pfam" id="PF08068">
    <property type="entry name" value="DKCLD"/>
    <property type="match status" value="1"/>
</dbReference>
<accession>I3TDE0</accession>
<dbReference type="Proteomes" id="UP000005270">
    <property type="component" value="Chromosome"/>
</dbReference>
<dbReference type="Gene3D" id="2.30.130.10">
    <property type="entry name" value="PUA domain"/>
    <property type="match status" value="1"/>
</dbReference>
<dbReference type="GO" id="GO:0003723">
    <property type="term" value="F:RNA binding"/>
    <property type="evidence" value="ECO:0007669"/>
    <property type="project" value="InterPro"/>
</dbReference>
<dbReference type="GeneID" id="70692546"/>
<dbReference type="InterPro" id="IPR036974">
    <property type="entry name" value="PUA_sf"/>
</dbReference>
<name>I3TDE0_THEC1</name>
<sequence length="89" mass="9860">MGLVERGLEFLDHITERAGYKNDWIVVREADTSSDYGRLPYERPIKEHIVNGVINLDKPPGPTSHEVVAWVKKLVGVSKAGHGGTLEPL</sequence>
<dbReference type="AlphaFoldDB" id="I3TDE0"/>
<dbReference type="Gene3D" id="3.30.2350.10">
    <property type="entry name" value="Pseudouridine synthase"/>
    <property type="match status" value="1"/>
</dbReference>
<dbReference type="EMBL" id="CP003531">
    <property type="protein sequence ID" value="AFK50778.1"/>
    <property type="molecule type" value="Genomic_DNA"/>
</dbReference>
<dbReference type="eggNOG" id="arCOG06042">
    <property type="taxonomic scope" value="Archaea"/>
</dbReference>
<protein>
    <submittedName>
        <fullName evidence="2">DKCLD domain protein</fullName>
    </submittedName>
</protein>
<dbReference type="InterPro" id="IPR020103">
    <property type="entry name" value="PsdUridine_synth_cat_dom_sf"/>
</dbReference>
<dbReference type="GO" id="GO:0009982">
    <property type="term" value="F:pseudouridine synthase activity"/>
    <property type="evidence" value="ECO:0007669"/>
    <property type="project" value="InterPro"/>
</dbReference>
<evidence type="ECO:0000259" key="1">
    <source>
        <dbReference type="SMART" id="SM01136"/>
    </source>
</evidence>
<gene>
    <name evidence="2" type="ordered locus">TCELL_0353</name>
</gene>